<name>C8PID7_9BACT</name>
<dbReference type="AlphaFoldDB" id="C8PID7"/>
<reference evidence="1 2" key="1">
    <citation type="submission" date="2009-07" db="EMBL/GenBank/DDBJ databases">
        <authorList>
            <person name="Madupu R."/>
            <person name="Sebastian Y."/>
            <person name="Durkin A.S."/>
            <person name="Torralba M."/>
            <person name="Methe B."/>
            <person name="Sutton G.G."/>
            <person name="Strausberg R.L."/>
            <person name="Nelson K.E."/>
        </authorList>
    </citation>
    <scope>NUCLEOTIDE SEQUENCE [LARGE SCALE GENOMIC DNA]</scope>
    <source>
        <strain evidence="1 2">RM3268</strain>
    </source>
</reference>
<accession>C8PID7</accession>
<sequence length="126" mass="14557">MKILFTLINHTLTSEQEEDARKNLNVDKFINIADARWSDIDPSEKSVIKFVEAYKDKLKKQAKAGDVLLVQGDFGATYNMIRFAKNMGLIAVYATTNRIVSEQVENGKVVIKREFKHARFREYEEL</sequence>
<evidence type="ECO:0000313" key="2">
    <source>
        <dbReference type="Proteomes" id="UP000005709"/>
    </source>
</evidence>
<dbReference type="RefSeq" id="WP_005871595.1">
    <property type="nucleotide sequence ID" value="NZ_ACYG01000025.1"/>
</dbReference>
<dbReference type="NCBIfam" id="NF040559">
    <property type="entry name" value="CAS_Csx20"/>
    <property type="match status" value="1"/>
</dbReference>
<proteinExistence type="predicted"/>
<dbReference type="Proteomes" id="UP000005709">
    <property type="component" value="Unassembled WGS sequence"/>
</dbReference>
<dbReference type="eggNOG" id="ENOG5032UF4">
    <property type="taxonomic scope" value="Bacteria"/>
</dbReference>
<keyword evidence="2" id="KW-1185">Reference proteome</keyword>
<comment type="caution">
    <text evidence="1">The sequence shown here is derived from an EMBL/GenBank/DDBJ whole genome shotgun (WGS) entry which is preliminary data.</text>
</comment>
<dbReference type="STRING" id="824.CGRAC_0072"/>
<evidence type="ECO:0000313" key="1">
    <source>
        <dbReference type="EMBL" id="EEV17527.1"/>
    </source>
</evidence>
<evidence type="ECO:0008006" key="3">
    <source>
        <dbReference type="Google" id="ProtNLM"/>
    </source>
</evidence>
<protein>
    <recommendedName>
        <fullName evidence="3">CRISPR-associated protein</fullName>
    </recommendedName>
</protein>
<dbReference type="EMBL" id="ACYG01000025">
    <property type="protein sequence ID" value="EEV17527.1"/>
    <property type="molecule type" value="Genomic_DNA"/>
</dbReference>
<organism evidence="1 2">
    <name type="scientific">Campylobacter gracilis RM3268</name>
    <dbReference type="NCBI Taxonomy" id="553220"/>
    <lineage>
        <taxon>Bacteria</taxon>
        <taxon>Pseudomonadati</taxon>
        <taxon>Campylobacterota</taxon>
        <taxon>Epsilonproteobacteria</taxon>
        <taxon>Campylobacterales</taxon>
        <taxon>Campylobacteraceae</taxon>
        <taxon>Campylobacter</taxon>
    </lineage>
</organism>
<dbReference type="InterPro" id="IPR049811">
    <property type="entry name" value="MJ1673-like_dom"/>
</dbReference>
<gene>
    <name evidence="1" type="ORF">CAMGR0001_0118</name>
</gene>